<dbReference type="EMBL" id="KN840454">
    <property type="protein sequence ID" value="KIP10495.1"/>
    <property type="molecule type" value="Genomic_DNA"/>
</dbReference>
<dbReference type="AlphaFoldDB" id="A0A0C3SEG8"/>
<keyword evidence="1" id="KW-0479">Metal-binding</keyword>
<evidence type="ECO:0000313" key="3">
    <source>
        <dbReference type="EMBL" id="KIP10495.1"/>
    </source>
</evidence>
<dbReference type="InterPro" id="IPR013087">
    <property type="entry name" value="Znf_C2H2_type"/>
</dbReference>
<keyword evidence="4" id="KW-1185">Reference proteome</keyword>
<dbReference type="Gene3D" id="3.30.160.60">
    <property type="entry name" value="Classic Zinc Finger"/>
    <property type="match status" value="1"/>
</dbReference>
<dbReference type="HOGENOM" id="CLU_906451_0_0_1"/>
<feature type="domain" description="C2H2-type" evidence="2">
    <location>
        <begin position="80"/>
        <end position="110"/>
    </location>
</feature>
<evidence type="ECO:0000256" key="1">
    <source>
        <dbReference type="PROSITE-ProRule" id="PRU00042"/>
    </source>
</evidence>
<sequence length="307" mass="33982">MIRHFAEPGHSVLYIPHQDALMISQYAINELPCKWHACKAVLNSWWTFNLHLFYHSNRKPHILVDHQYNHIDKQRAGQAFTCQWQACTLFFSTAHNLYAHVTTTHLSQVTLRCPHIGCSAPVASSQLGAHLQWEHGLGNKDVPVAADAPQHTCRPLPVATSGTPPPLLPRTESPETDVAFAPLPSHRTPTHAALPMLLAGVAHRSRADAEAVEAMLVCAAEDVRLLRTLRPDVDEESVFENWLSHAPEKPTAERRAELEEGGSKHFSLRKRSGWSSFGTAFNEAKAKGLIDGLGQLPSPERGNTPNV</sequence>
<reference evidence="3 4" key="1">
    <citation type="journal article" date="2014" name="PLoS Genet.">
        <title>Analysis of the Phlebiopsis gigantea genome, transcriptome and secretome provides insight into its pioneer colonization strategies of wood.</title>
        <authorList>
            <person name="Hori C."/>
            <person name="Ishida T."/>
            <person name="Igarashi K."/>
            <person name="Samejima M."/>
            <person name="Suzuki H."/>
            <person name="Master E."/>
            <person name="Ferreira P."/>
            <person name="Ruiz-Duenas F.J."/>
            <person name="Held B."/>
            <person name="Canessa P."/>
            <person name="Larrondo L.F."/>
            <person name="Schmoll M."/>
            <person name="Druzhinina I.S."/>
            <person name="Kubicek C.P."/>
            <person name="Gaskell J.A."/>
            <person name="Kersten P."/>
            <person name="St John F."/>
            <person name="Glasner J."/>
            <person name="Sabat G."/>
            <person name="Splinter BonDurant S."/>
            <person name="Syed K."/>
            <person name="Yadav J."/>
            <person name="Mgbeahuruike A.C."/>
            <person name="Kovalchuk A."/>
            <person name="Asiegbu F.O."/>
            <person name="Lackner G."/>
            <person name="Hoffmeister D."/>
            <person name="Rencoret J."/>
            <person name="Gutierrez A."/>
            <person name="Sun H."/>
            <person name="Lindquist E."/>
            <person name="Barry K."/>
            <person name="Riley R."/>
            <person name="Grigoriev I.V."/>
            <person name="Henrissat B."/>
            <person name="Kues U."/>
            <person name="Berka R.M."/>
            <person name="Martinez A.T."/>
            <person name="Covert S.F."/>
            <person name="Blanchette R.A."/>
            <person name="Cullen D."/>
        </authorList>
    </citation>
    <scope>NUCLEOTIDE SEQUENCE [LARGE SCALE GENOMIC DNA]</scope>
    <source>
        <strain evidence="3 4">11061_1 CR5-6</strain>
    </source>
</reference>
<evidence type="ECO:0000259" key="2">
    <source>
        <dbReference type="PROSITE" id="PS50157"/>
    </source>
</evidence>
<gene>
    <name evidence="3" type="ORF">PHLGIDRAFT_231783</name>
</gene>
<keyword evidence="1" id="KW-0863">Zinc-finger</keyword>
<accession>A0A0C3SEG8</accession>
<dbReference type="Proteomes" id="UP000053257">
    <property type="component" value="Unassembled WGS sequence"/>
</dbReference>
<evidence type="ECO:0000313" key="4">
    <source>
        <dbReference type="Proteomes" id="UP000053257"/>
    </source>
</evidence>
<organism evidence="3 4">
    <name type="scientific">Phlebiopsis gigantea (strain 11061_1 CR5-6)</name>
    <name type="common">White-rot fungus</name>
    <name type="synonym">Peniophora gigantea</name>
    <dbReference type="NCBI Taxonomy" id="745531"/>
    <lineage>
        <taxon>Eukaryota</taxon>
        <taxon>Fungi</taxon>
        <taxon>Dikarya</taxon>
        <taxon>Basidiomycota</taxon>
        <taxon>Agaricomycotina</taxon>
        <taxon>Agaricomycetes</taxon>
        <taxon>Polyporales</taxon>
        <taxon>Phanerochaetaceae</taxon>
        <taxon>Phlebiopsis</taxon>
    </lineage>
</organism>
<dbReference type="SMART" id="SM00355">
    <property type="entry name" value="ZnF_C2H2"/>
    <property type="match status" value="3"/>
</dbReference>
<protein>
    <recommendedName>
        <fullName evidence="2">C2H2-type domain-containing protein</fullName>
    </recommendedName>
</protein>
<dbReference type="GO" id="GO:0008270">
    <property type="term" value="F:zinc ion binding"/>
    <property type="evidence" value="ECO:0007669"/>
    <property type="project" value="UniProtKB-KW"/>
</dbReference>
<name>A0A0C3SEG8_PHLG1</name>
<proteinExistence type="predicted"/>
<dbReference type="PROSITE" id="PS00028">
    <property type="entry name" value="ZINC_FINGER_C2H2_1"/>
    <property type="match status" value="2"/>
</dbReference>
<dbReference type="PROSITE" id="PS50157">
    <property type="entry name" value="ZINC_FINGER_C2H2_2"/>
    <property type="match status" value="1"/>
</dbReference>
<keyword evidence="1" id="KW-0862">Zinc</keyword>